<dbReference type="EMBL" id="JBHSWW010000120">
    <property type="protein sequence ID" value="MFC6753625.1"/>
    <property type="molecule type" value="Genomic_DNA"/>
</dbReference>
<evidence type="ECO:0000256" key="1">
    <source>
        <dbReference type="SAM" id="Phobius"/>
    </source>
</evidence>
<organism evidence="2 3">
    <name type="scientific">Halorubrum tibetense</name>
    <dbReference type="NCBI Taxonomy" id="175631"/>
    <lineage>
        <taxon>Archaea</taxon>
        <taxon>Methanobacteriati</taxon>
        <taxon>Methanobacteriota</taxon>
        <taxon>Stenosarchaea group</taxon>
        <taxon>Halobacteria</taxon>
        <taxon>Halobacteriales</taxon>
        <taxon>Haloferacaceae</taxon>
        <taxon>Halorubrum</taxon>
    </lineage>
</organism>
<dbReference type="Proteomes" id="UP001596442">
    <property type="component" value="Unassembled WGS sequence"/>
</dbReference>
<dbReference type="RefSeq" id="WP_379781408.1">
    <property type="nucleotide sequence ID" value="NZ_JBHSWW010000120.1"/>
</dbReference>
<keyword evidence="1" id="KW-0472">Membrane</keyword>
<name>A0ABD5SEF3_9EURY</name>
<dbReference type="Pfam" id="PF24432">
    <property type="entry name" value="DUF7555"/>
    <property type="match status" value="1"/>
</dbReference>
<gene>
    <name evidence="2" type="ORF">ACFQEU_09130</name>
</gene>
<dbReference type="AlphaFoldDB" id="A0ABD5SEF3"/>
<accession>A0ABD5SEF3</accession>
<feature type="transmembrane region" description="Helical" evidence="1">
    <location>
        <begin position="55"/>
        <end position="72"/>
    </location>
</feature>
<keyword evidence="3" id="KW-1185">Reference proteome</keyword>
<comment type="caution">
    <text evidence="2">The sequence shown here is derived from an EMBL/GenBank/DDBJ whole genome shotgun (WGS) entry which is preliminary data.</text>
</comment>
<evidence type="ECO:0000313" key="3">
    <source>
        <dbReference type="Proteomes" id="UP001596442"/>
    </source>
</evidence>
<proteinExistence type="predicted"/>
<feature type="transmembrane region" description="Helical" evidence="1">
    <location>
        <begin position="23"/>
        <end position="43"/>
    </location>
</feature>
<keyword evidence="1" id="KW-0812">Transmembrane</keyword>
<dbReference type="InterPro" id="IPR055977">
    <property type="entry name" value="DUF7555"/>
</dbReference>
<keyword evidence="1" id="KW-1133">Transmembrane helix</keyword>
<reference evidence="2 3" key="1">
    <citation type="journal article" date="2019" name="Int. J. Syst. Evol. Microbiol.">
        <title>The Global Catalogue of Microorganisms (GCM) 10K type strain sequencing project: providing services to taxonomists for standard genome sequencing and annotation.</title>
        <authorList>
            <consortium name="The Broad Institute Genomics Platform"/>
            <consortium name="The Broad Institute Genome Sequencing Center for Infectious Disease"/>
            <person name="Wu L."/>
            <person name="Ma J."/>
        </authorList>
    </citation>
    <scope>NUCLEOTIDE SEQUENCE [LARGE SCALE GENOMIC DNA]</scope>
    <source>
        <strain evidence="2 3">CGMCC 1.3239</strain>
    </source>
</reference>
<evidence type="ECO:0000313" key="2">
    <source>
        <dbReference type="EMBL" id="MFC6753625.1"/>
    </source>
</evidence>
<evidence type="ECO:0008006" key="4">
    <source>
        <dbReference type="Google" id="ProtNLM"/>
    </source>
</evidence>
<protein>
    <recommendedName>
        <fullName evidence="4">Integral membrane protein</fullName>
    </recommendedName>
</protein>
<sequence length="138" mass="14317">MSRSEPGTGPDSSRSILGGVVEVSVYALTVSLWTAAFVIAVGVGSGAGVAAAKNALFVLGWLAFGVVAIRLFPTGYEGGTGTTRQSRFDAAVSRLPPLRWYWDEEPHERATPIARQFGAAVAVLASSAVLEFGFGVGT</sequence>